<keyword evidence="6" id="KW-0732">Signal</keyword>
<dbReference type="EnsemblMetazoa" id="BGLB038196-RA">
    <property type="protein sequence ID" value="BGLB038196-PA"/>
    <property type="gene ID" value="BGLB038196"/>
</dbReference>
<comment type="caution">
    <text evidence="10">Lacks conserved residue(s) required for the propagation of feature annotation.</text>
</comment>
<dbReference type="GO" id="GO:0004181">
    <property type="term" value="F:metallocarboxypeptidase activity"/>
    <property type="evidence" value="ECO:0007669"/>
    <property type="project" value="InterPro"/>
</dbReference>
<gene>
    <name evidence="12" type="primary">106075119</name>
</gene>
<dbReference type="KEGG" id="bgt:106075119"/>
<dbReference type="InterPro" id="IPR000834">
    <property type="entry name" value="Peptidase_M14"/>
</dbReference>
<dbReference type="PROSITE" id="PS52035">
    <property type="entry name" value="PEPTIDASE_M14"/>
    <property type="match status" value="1"/>
</dbReference>
<dbReference type="SUPFAM" id="SSF53187">
    <property type="entry name" value="Zn-dependent exopeptidases"/>
    <property type="match status" value="2"/>
</dbReference>
<keyword evidence="8" id="KW-0862">Zinc</keyword>
<name>A0A2C9M432_BIOGL</name>
<dbReference type="VEuPathDB" id="VectorBase:BGLB038196"/>
<dbReference type="Proteomes" id="UP000076420">
    <property type="component" value="Unassembled WGS sequence"/>
</dbReference>
<evidence type="ECO:0000256" key="6">
    <source>
        <dbReference type="ARBA" id="ARBA00022729"/>
    </source>
</evidence>
<evidence type="ECO:0000256" key="1">
    <source>
        <dbReference type="ARBA" id="ARBA00001947"/>
    </source>
</evidence>
<evidence type="ECO:0000256" key="3">
    <source>
        <dbReference type="ARBA" id="ARBA00022645"/>
    </source>
</evidence>
<dbReference type="PANTHER" id="PTHR11705">
    <property type="entry name" value="PROTEASE FAMILY M14 CARBOXYPEPTIDASE A,B"/>
    <property type="match status" value="1"/>
</dbReference>
<evidence type="ECO:0000256" key="2">
    <source>
        <dbReference type="ARBA" id="ARBA00005988"/>
    </source>
</evidence>
<keyword evidence="5" id="KW-0479">Metal-binding</keyword>
<comment type="cofactor">
    <cofactor evidence="1">
        <name>Zn(2+)</name>
        <dbReference type="ChEBI" id="CHEBI:29105"/>
    </cofactor>
</comment>
<proteinExistence type="inferred from homology"/>
<dbReference type="GO" id="GO:0005615">
    <property type="term" value="C:extracellular space"/>
    <property type="evidence" value="ECO:0007669"/>
    <property type="project" value="TreeGrafter"/>
</dbReference>
<evidence type="ECO:0000256" key="9">
    <source>
        <dbReference type="ARBA" id="ARBA00023049"/>
    </source>
</evidence>
<evidence type="ECO:0000313" key="12">
    <source>
        <dbReference type="EnsemblMetazoa" id="BGLB038196-PA"/>
    </source>
</evidence>
<reference evidence="12" key="1">
    <citation type="submission" date="2020-05" db="UniProtKB">
        <authorList>
            <consortium name="EnsemblMetazoa"/>
        </authorList>
    </citation>
    <scope>IDENTIFICATION</scope>
    <source>
        <strain evidence="12">BB02</strain>
    </source>
</reference>
<protein>
    <recommendedName>
        <fullName evidence="11">Peptidase M14 domain-containing protein</fullName>
    </recommendedName>
</protein>
<evidence type="ECO:0000256" key="7">
    <source>
        <dbReference type="ARBA" id="ARBA00022801"/>
    </source>
</evidence>
<keyword evidence="7" id="KW-0378">Hydrolase</keyword>
<dbReference type="GO" id="GO:0008270">
    <property type="term" value="F:zinc ion binding"/>
    <property type="evidence" value="ECO:0007669"/>
    <property type="project" value="InterPro"/>
</dbReference>
<evidence type="ECO:0000313" key="13">
    <source>
        <dbReference type="Proteomes" id="UP000076420"/>
    </source>
</evidence>
<dbReference type="AlphaFoldDB" id="A0A2C9M432"/>
<evidence type="ECO:0000259" key="11">
    <source>
        <dbReference type="PROSITE" id="PS52035"/>
    </source>
</evidence>
<evidence type="ECO:0000256" key="8">
    <source>
        <dbReference type="ARBA" id="ARBA00022833"/>
    </source>
</evidence>
<accession>A0A2C9M432</accession>
<evidence type="ECO:0000256" key="4">
    <source>
        <dbReference type="ARBA" id="ARBA00022670"/>
    </source>
</evidence>
<keyword evidence="9" id="KW-0482">Metalloprotease</keyword>
<dbReference type="VEuPathDB" id="VectorBase:BGLAX_038361"/>
<dbReference type="FunFam" id="3.40.630.10:FF:000084">
    <property type="entry name" value="Carboxypeptidase B2"/>
    <property type="match status" value="1"/>
</dbReference>
<feature type="domain" description="Peptidase M14" evidence="11">
    <location>
        <begin position="56"/>
        <end position="174"/>
    </location>
</feature>
<dbReference type="Gene3D" id="3.40.630.10">
    <property type="entry name" value="Zn peptidases"/>
    <property type="match status" value="2"/>
</dbReference>
<organism evidence="12 13">
    <name type="scientific">Biomphalaria glabrata</name>
    <name type="common">Bloodfluke planorb</name>
    <name type="synonym">Freshwater snail</name>
    <dbReference type="NCBI Taxonomy" id="6526"/>
    <lineage>
        <taxon>Eukaryota</taxon>
        <taxon>Metazoa</taxon>
        <taxon>Spiralia</taxon>
        <taxon>Lophotrochozoa</taxon>
        <taxon>Mollusca</taxon>
        <taxon>Gastropoda</taxon>
        <taxon>Heterobranchia</taxon>
        <taxon>Euthyneura</taxon>
        <taxon>Panpulmonata</taxon>
        <taxon>Hygrophila</taxon>
        <taxon>Lymnaeoidea</taxon>
        <taxon>Planorbidae</taxon>
        <taxon>Biomphalaria</taxon>
    </lineage>
</organism>
<sequence length="174" mass="19514">MVYNDSVTCVHEVPTGISRTCTSDIFCGDGPFSEPESANLRDLFNELYDNVKVYLSVHSYSQITQYLSQLRDTYPSIVHLANLNYVTHEGRIVNLVKLTGSSSANKKPSVIIEAGIHAREWVSPASVLWVIETLAKNYQANDATARQMLDKFDWYIVPVTNPDGYDYSHTTCGQ</sequence>
<dbReference type="STRING" id="6526.A0A2C9M432"/>
<evidence type="ECO:0000256" key="5">
    <source>
        <dbReference type="ARBA" id="ARBA00022723"/>
    </source>
</evidence>
<evidence type="ECO:0000256" key="10">
    <source>
        <dbReference type="PROSITE-ProRule" id="PRU01379"/>
    </source>
</evidence>
<comment type="similarity">
    <text evidence="2 10">Belongs to the peptidase M14 family.</text>
</comment>
<dbReference type="Pfam" id="PF00246">
    <property type="entry name" value="Peptidase_M14"/>
    <property type="match status" value="1"/>
</dbReference>
<dbReference type="InterPro" id="IPR057246">
    <property type="entry name" value="CARBOXYPEPT_ZN_1"/>
</dbReference>
<dbReference type="GO" id="GO:0006508">
    <property type="term" value="P:proteolysis"/>
    <property type="evidence" value="ECO:0007669"/>
    <property type="project" value="UniProtKB-KW"/>
</dbReference>
<keyword evidence="4" id="KW-0645">Protease</keyword>
<keyword evidence="3" id="KW-0121">Carboxypeptidase</keyword>
<dbReference type="PROSITE" id="PS00132">
    <property type="entry name" value="CARBOXYPEPT_ZN_1"/>
    <property type="match status" value="1"/>
</dbReference>
<dbReference type="PANTHER" id="PTHR11705:SF143">
    <property type="entry name" value="SLL0236 PROTEIN"/>
    <property type="match status" value="1"/>
</dbReference>